<dbReference type="EMBL" id="JH711575">
    <property type="protein sequence ID" value="EIW83845.1"/>
    <property type="molecule type" value="Genomic_DNA"/>
</dbReference>
<dbReference type="GeneID" id="19211935"/>
<dbReference type="InterPro" id="IPR051025">
    <property type="entry name" value="RhoGAP"/>
</dbReference>
<dbReference type="GO" id="GO:0060237">
    <property type="term" value="P:regulation of fungal-type cell wall organization"/>
    <property type="evidence" value="ECO:0007669"/>
    <property type="project" value="TreeGrafter"/>
</dbReference>
<keyword evidence="1" id="KW-0343">GTPase activation</keyword>
<dbReference type="Pfam" id="PF00620">
    <property type="entry name" value="RhoGAP"/>
    <property type="match status" value="1"/>
</dbReference>
<reference evidence="4" key="1">
    <citation type="journal article" date="2012" name="Science">
        <title>The Paleozoic origin of enzymatic lignin decomposition reconstructed from 31 fungal genomes.</title>
        <authorList>
            <person name="Floudas D."/>
            <person name="Binder M."/>
            <person name="Riley R."/>
            <person name="Barry K."/>
            <person name="Blanchette R.A."/>
            <person name="Henrissat B."/>
            <person name="Martinez A.T."/>
            <person name="Otillar R."/>
            <person name="Spatafora J.W."/>
            <person name="Yadav J.S."/>
            <person name="Aerts A."/>
            <person name="Benoit I."/>
            <person name="Boyd A."/>
            <person name="Carlson A."/>
            <person name="Copeland A."/>
            <person name="Coutinho P.M."/>
            <person name="de Vries R.P."/>
            <person name="Ferreira P."/>
            <person name="Findley K."/>
            <person name="Foster B."/>
            <person name="Gaskell J."/>
            <person name="Glotzer D."/>
            <person name="Gorecki P."/>
            <person name="Heitman J."/>
            <person name="Hesse C."/>
            <person name="Hori C."/>
            <person name="Igarashi K."/>
            <person name="Jurgens J.A."/>
            <person name="Kallen N."/>
            <person name="Kersten P."/>
            <person name="Kohler A."/>
            <person name="Kuees U."/>
            <person name="Kumar T.K.A."/>
            <person name="Kuo A."/>
            <person name="LaButti K."/>
            <person name="Larrondo L.F."/>
            <person name="Lindquist E."/>
            <person name="Ling A."/>
            <person name="Lombard V."/>
            <person name="Lucas S."/>
            <person name="Lundell T."/>
            <person name="Martin R."/>
            <person name="McLaughlin D.J."/>
            <person name="Morgenstern I."/>
            <person name="Morin E."/>
            <person name="Murat C."/>
            <person name="Nagy L.G."/>
            <person name="Nolan M."/>
            <person name="Ohm R.A."/>
            <person name="Patyshakuliyeva A."/>
            <person name="Rokas A."/>
            <person name="Ruiz-Duenas F.J."/>
            <person name="Sabat G."/>
            <person name="Salamov A."/>
            <person name="Samejima M."/>
            <person name="Schmutz J."/>
            <person name="Slot J.C."/>
            <person name="St John F."/>
            <person name="Stenlid J."/>
            <person name="Sun H."/>
            <person name="Sun S."/>
            <person name="Syed K."/>
            <person name="Tsang A."/>
            <person name="Wiebenga A."/>
            <person name="Young D."/>
            <person name="Pisabarro A."/>
            <person name="Eastwood D.C."/>
            <person name="Martin F."/>
            <person name="Cullen D."/>
            <person name="Grigoriev I.V."/>
            <person name="Hibbett D.S."/>
        </authorList>
    </citation>
    <scope>NUCLEOTIDE SEQUENCE [LARGE SCALE GENOMIC DNA]</scope>
    <source>
        <strain evidence="4">RWD-64-598 SS2</strain>
    </source>
</reference>
<dbReference type="GO" id="GO:0005938">
    <property type="term" value="C:cell cortex"/>
    <property type="evidence" value="ECO:0007669"/>
    <property type="project" value="TreeGrafter"/>
</dbReference>
<dbReference type="PANTHER" id="PTHR15228">
    <property type="entry name" value="SPERMATHECAL PHYSIOLOGY VARIANT"/>
    <property type="match status" value="1"/>
</dbReference>
<dbReference type="Gene3D" id="1.10.555.10">
    <property type="entry name" value="Rho GTPase activation protein"/>
    <property type="match status" value="1"/>
</dbReference>
<sequence>MPRNESPPPSAPTKASLVKWWTQFTNAQKFAKYRDPHKPLSDDEDHPVFGKPLRESLRYASVQISTANANGSLYVWGYIPVVVAKCGLYLKENATEVQGTFRVSGSTKRMRDLQMAFETPPRYGKNLDWKKEQFTTHDVASVFRRYLTQMPEPVIPHDLYHHFRDALAKQPCNHEEVIATYKKLIQKMPRANQYLLLYVLDLLSVFARKSDKNLMNATNLAVIFRPGLISHPNHELTPHEHALSQRVLEFLIEQQDWFLLDI</sequence>
<dbReference type="KEGG" id="cput:CONPUDRAFT_99439"/>
<feature type="non-terminal residue" evidence="3">
    <location>
        <position position="262"/>
    </location>
</feature>
<dbReference type="InterPro" id="IPR000198">
    <property type="entry name" value="RhoGAP_dom"/>
</dbReference>
<keyword evidence="4" id="KW-1185">Reference proteome</keyword>
<evidence type="ECO:0000256" key="1">
    <source>
        <dbReference type="ARBA" id="ARBA00022468"/>
    </source>
</evidence>
<proteinExistence type="predicted"/>
<dbReference type="Proteomes" id="UP000053558">
    <property type="component" value="Unassembled WGS sequence"/>
</dbReference>
<dbReference type="OrthoDB" id="3196451at2759"/>
<feature type="domain" description="Rho-GAP" evidence="2">
    <location>
        <begin position="62"/>
        <end position="259"/>
    </location>
</feature>
<dbReference type="GO" id="GO:0007165">
    <property type="term" value="P:signal transduction"/>
    <property type="evidence" value="ECO:0007669"/>
    <property type="project" value="InterPro"/>
</dbReference>
<organism evidence="3 4">
    <name type="scientific">Coniophora puteana (strain RWD-64-598)</name>
    <name type="common">Brown rot fungus</name>
    <dbReference type="NCBI Taxonomy" id="741705"/>
    <lineage>
        <taxon>Eukaryota</taxon>
        <taxon>Fungi</taxon>
        <taxon>Dikarya</taxon>
        <taxon>Basidiomycota</taxon>
        <taxon>Agaricomycotina</taxon>
        <taxon>Agaricomycetes</taxon>
        <taxon>Agaricomycetidae</taxon>
        <taxon>Boletales</taxon>
        <taxon>Coniophorineae</taxon>
        <taxon>Coniophoraceae</taxon>
        <taxon>Coniophora</taxon>
    </lineage>
</organism>
<dbReference type="SMART" id="SM00324">
    <property type="entry name" value="RhoGAP"/>
    <property type="match status" value="1"/>
</dbReference>
<accession>A0A5M3MYX3</accession>
<dbReference type="OMA" id="IAQQDWF"/>
<comment type="caution">
    <text evidence="3">The sequence shown here is derived from an EMBL/GenBank/DDBJ whole genome shotgun (WGS) entry which is preliminary data.</text>
</comment>
<evidence type="ECO:0000313" key="4">
    <source>
        <dbReference type="Proteomes" id="UP000053558"/>
    </source>
</evidence>
<dbReference type="PANTHER" id="PTHR15228:SF25">
    <property type="entry name" value="F-BAR DOMAIN-CONTAINING PROTEIN"/>
    <property type="match status" value="1"/>
</dbReference>
<evidence type="ECO:0000259" key="2">
    <source>
        <dbReference type="PROSITE" id="PS50238"/>
    </source>
</evidence>
<protein>
    <submittedName>
        <fullName evidence="3">Rho GTPase activation protein</fullName>
    </submittedName>
</protein>
<dbReference type="InterPro" id="IPR008936">
    <property type="entry name" value="Rho_GTPase_activation_prot"/>
</dbReference>
<dbReference type="RefSeq" id="XP_007765719.1">
    <property type="nucleotide sequence ID" value="XM_007767529.1"/>
</dbReference>
<dbReference type="SUPFAM" id="SSF48350">
    <property type="entry name" value="GTPase activation domain, GAP"/>
    <property type="match status" value="1"/>
</dbReference>
<dbReference type="GO" id="GO:0005096">
    <property type="term" value="F:GTPase activator activity"/>
    <property type="evidence" value="ECO:0007669"/>
    <property type="project" value="UniProtKB-KW"/>
</dbReference>
<dbReference type="PROSITE" id="PS50238">
    <property type="entry name" value="RHOGAP"/>
    <property type="match status" value="1"/>
</dbReference>
<name>A0A5M3MYX3_CONPW</name>
<gene>
    <name evidence="3" type="ORF">CONPUDRAFT_99439</name>
</gene>
<evidence type="ECO:0000313" key="3">
    <source>
        <dbReference type="EMBL" id="EIW83845.1"/>
    </source>
</evidence>
<dbReference type="AlphaFoldDB" id="A0A5M3MYX3"/>